<dbReference type="Gene3D" id="1.10.1200.20">
    <property type="entry name" value="Colicin E immunity protein"/>
    <property type="match status" value="1"/>
</dbReference>
<dbReference type="InterPro" id="IPR035900">
    <property type="entry name" value="Colicin_E_sf"/>
</dbReference>
<dbReference type="SUPFAM" id="SSF47345">
    <property type="entry name" value="Colicin E immunity proteins"/>
    <property type="match status" value="1"/>
</dbReference>
<organism evidence="1 2">
    <name type="scientific">Prescottella soli</name>
    <dbReference type="NCBI Taxonomy" id="1543852"/>
    <lineage>
        <taxon>Bacteria</taxon>
        <taxon>Bacillati</taxon>
        <taxon>Actinomycetota</taxon>
        <taxon>Actinomycetes</taxon>
        <taxon>Mycobacteriales</taxon>
        <taxon>Nocardiaceae</taxon>
        <taxon>Prescottella</taxon>
    </lineage>
</organism>
<name>A0ABW9FU48_9NOCA</name>
<dbReference type="Proteomes" id="UP001629744">
    <property type="component" value="Unassembled WGS sequence"/>
</dbReference>
<reference evidence="1 2" key="1">
    <citation type="submission" date="2023-11" db="EMBL/GenBank/DDBJ databases">
        <authorList>
            <person name="Val-Calvo J."/>
            <person name="Scortti M."/>
            <person name="Vazquez-Boland J."/>
        </authorList>
    </citation>
    <scope>NUCLEOTIDE SEQUENCE [LARGE SCALE GENOMIC DNA]</scope>
    <source>
        <strain evidence="1 2">DSM 46662</strain>
    </source>
</reference>
<dbReference type="RefSeq" id="WP_348605139.1">
    <property type="nucleotide sequence ID" value="NZ_CP157276.1"/>
</dbReference>
<dbReference type="EMBL" id="JBDLNU010000002">
    <property type="protein sequence ID" value="MFM1728779.1"/>
    <property type="molecule type" value="Genomic_DNA"/>
</dbReference>
<evidence type="ECO:0000313" key="1">
    <source>
        <dbReference type="EMBL" id="MFM1728779.1"/>
    </source>
</evidence>
<accession>A0ABW9FU48</accession>
<sequence>MSEISGIIRAVDLRAELLPPSVSQQRLDELCREISRIADLVLCGSESAGQEIEAFNARTGHDYAALDFVEYDESRDLAEFALEVARPVRPRIADMTTDELVEIVGRILAGDPDSDYYLRLLDANMAHPRVSDLIFHPPAELRDASAEQIVDEALRYRPIAL</sequence>
<comment type="caution">
    <text evidence="1">The sequence shown here is derived from an EMBL/GenBank/DDBJ whole genome shotgun (WGS) entry which is preliminary data.</text>
</comment>
<gene>
    <name evidence="1" type="ORF">ABEU19_002276</name>
</gene>
<proteinExistence type="predicted"/>
<evidence type="ECO:0000313" key="2">
    <source>
        <dbReference type="Proteomes" id="UP001629744"/>
    </source>
</evidence>
<keyword evidence="2" id="KW-1185">Reference proteome</keyword>
<protein>
    <submittedName>
        <fullName evidence="1">Uncharacterized protein</fullName>
    </submittedName>
</protein>